<gene>
    <name evidence="1" type="ORF">GCM10023321_50780</name>
</gene>
<sequence length="84" mass="8847">MADALGAHRVEARDGSVAVSQAALPGPARTLTVEHPELRCTRVDLDPAAPAGEAAEGLLVRRDARHLVLLRRSAATAEAETHHP</sequence>
<evidence type="ECO:0000313" key="2">
    <source>
        <dbReference type="Proteomes" id="UP001428817"/>
    </source>
</evidence>
<dbReference type="Gene3D" id="3.40.50.720">
    <property type="entry name" value="NAD(P)-binding Rossmann-like Domain"/>
    <property type="match status" value="1"/>
</dbReference>
<protein>
    <recommendedName>
        <fullName evidence="3">UTRA domain-containing protein</fullName>
    </recommendedName>
</protein>
<reference evidence="2" key="1">
    <citation type="journal article" date="2019" name="Int. J. Syst. Evol. Microbiol.">
        <title>The Global Catalogue of Microorganisms (GCM) 10K type strain sequencing project: providing services to taxonomists for standard genome sequencing and annotation.</title>
        <authorList>
            <consortium name="The Broad Institute Genomics Platform"/>
            <consortium name="The Broad Institute Genome Sequencing Center for Infectious Disease"/>
            <person name="Wu L."/>
            <person name="Ma J."/>
        </authorList>
    </citation>
    <scope>NUCLEOTIDE SEQUENCE [LARGE SCALE GENOMIC DNA]</scope>
    <source>
        <strain evidence="2">JCM 18303</strain>
    </source>
</reference>
<dbReference type="InterPro" id="IPR036291">
    <property type="entry name" value="NAD(P)-bd_dom_sf"/>
</dbReference>
<evidence type="ECO:0008006" key="3">
    <source>
        <dbReference type="Google" id="ProtNLM"/>
    </source>
</evidence>
<evidence type="ECO:0000313" key="1">
    <source>
        <dbReference type="EMBL" id="GAA5163621.1"/>
    </source>
</evidence>
<name>A0ABP9QL28_9PSEU</name>
<proteinExistence type="predicted"/>
<organism evidence="1 2">
    <name type="scientific">Pseudonocardia eucalypti</name>
    <dbReference type="NCBI Taxonomy" id="648755"/>
    <lineage>
        <taxon>Bacteria</taxon>
        <taxon>Bacillati</taxon>
        <taxon>Actinomycetota</taxon>
        <taxon>Actinomycetes</taxon>
        <taxon>Pseudonocardiales</taxon>
        <taxon>Pseudonocardiaceae</taxon>
        <taxon>Pseudonocardia</taxon>
    </lineage>
</organism>
<dbReference type="EMBL" id="BAABJP010000029">
    <property type="protein sequence ID" value="GAA5163621.1"/>
    <property type="molecule type" value="Genomic_DNA"/>
</dbReference>
<dbReference type="SUPFAM" id="SSF51735">
    <property type="entry name" value="NAD(P)-binding Rossmann-fold domains"/>
    <property type="match status" value="1"/>
</dbReference>
<keyword evidence="2" id="KW-1185">Reference proteome</keyword>
<comment type="caution">
    <text evidence="1">The sequence shown here is derived from an EMBL/GenBank/DDBJ whole genome shotgun (WGS) entry which is preliminary data.</text>
</comment>
<dbReference type="Proteomes" id="UP001428817">
    <property type="component" value="Unassembled WGS sequence"/>
</dbReference>
<accession>A0ABP9QL28</accession>
<dbReference type="RefSeq" id="WP_345703121.1">
    <property type="nucleotide sequence ID" value="NZ_BAABJP010000029.1"/>
</dbReference>